<dbReference type="GO" id="GO:0004540">
    <property type="term" value="F:RNA nuclease activity"/>
    <property type="evidence" value="ECO:0007669"/>
    <property type="project" value="InterPro"/>
</dbReference>
<dbReference type="PANTHER" id="PTHR42740:SF1">
    <property type="entry name" value="RIBONUCLEASE VAPC3"/>
    <property type="match status" value="1"/>
</dbReference>
<dbReference type="InterPro" id="IPR002716">
    <property type="entry name" value="PIN_dom"/>
</dbReference>
<sequence>MILADTSAWIEFDRATGSSVDLRITELISNSGSLVVTEPIIMEIIAEARSQQHESDLRRLLLRFDLLGFDAAIDFEGAARLYRKCRLSGITPRGMVDCMIASVASRYEASLLTSDADLIRIAKIAQIDIDDASIFK</sequence>
<keyword evidence="3 6" id="KW-0479">Metal-binding</keyword>
<dbReference type="Proteomes" id="UP000032360">
    <property type="component" value="Unassembled WGS sequence"/>
</dbReference>
<dbReference type="EMBL" id="JXYS01000034">
    <property type="protein sequence ID" value="KJF17626.1"/>
    <property type="molecule type" value="Genomic_DNA"/>
</dbReference>
<dbReference type="AlphaFoldDB" id="A0A0D8HKN8"/>
<evidence type="ECO:0000256" key="1">
    <source>
        <dbReference type="ARBA" id="ARBA00022649"/>
    </source>
</evidence>
<protein>
    <recommendedName>
        <fullName evidence="6">Ribonuclease VapC</fullName>
        <shortName evidence="6">RNase VapC</shortName>
        <ecNumber evidence="6">3.1.-.-</ecNumber>
    </recommendedName>
    <alternativeName>
        <fullName evidence="6">Toxin VapC</fullName>
    </alternativeName>
</protein>
<dbReference type="RefSeq" id="WP_052605257.1">
    <property type="nucleotide sequence ID" value="NZ_JXYS01000034.1"/>
</dbReference>
<evidence type="ECO:0000256" key="3">
    <source>
        <dbReference type="ARBA" id="ARBA00022723"/>
    </source>
</evidence>
<comment type="similarity">
    <text evidence="6">Belongs to the PINc/VapC protein family.</text>
</comment>
<dbReference type="HAMAP" id="MF_00265">
    <property type="entry name" value="VapC_Nob1"/>
    <property type="match status" value="1"/>
</dbReference>
<dbReference type="InterPro" id="IPR022907">
    <property type="entry name" value="VapC_family"/>
</dbReference>
<dbReference type="CDD" id="cd18756">
    <property type="entry name" value="PIN_MtVapC15-VapC11-like"/>
    <property type="match status" value="1"/>
</dbReference>
<feature type="domain" description="PIN" evidence="7">
    <location>
        <begin position="2"/>
        <end position="123"/>
    </location>
</feature>
<keyword evidence="2 6" id="KW-0540">Nuclease</keyword>
<comment type="function">
    <text evidence="6">Toxic component of a toxin-antitoxin (TA) system. An RNase.</text>
</comment>
<evidence type="ECO:0000259" key="7">
    <source>
        <dbReference type="Pfam" id="PF01850"/>
    </source>
</evidence>
<feature type="binding site" evidence="6">
    <location>
        <position position="97"/>
    </location>
    <ligand>
        <name>Mg(2+)</name>
        <dbReference type="ChEBI" id="CHEBI:18420"/>
    </ligand>
</feature>
<evidence type="ECO:0000256" key="4">
    <source>
        <dbReference type="ARBA" id="ARBA00022801"/>
    </source>
</evidence>
<dbReference type="GO" id="GO:0090729">
    <property type="term" value="F:toxin activity"/>
    <property type="evidence" value="ECO:0007669"/>
    <property type="project" value="UniProtKB-KW"/>
</dbReference>
<accession>A0A0D8HKN8</accession>
<dbReference type="EC" id="3.1.-.-" evidence="6"/>
<reference evidence="8 9" key="1">
    <citation type="submission" date="2015-01" db="EMBL/GenBank/DDBJ databases">
        <title>Draft genome of the acidophilic iron oxidizer Acidithrix ferrooxidans strain Py-F3.</title>
        <authorList>
            <person name="Poehlein A."/>
            <person name="Eisen S."/>
            <person name="Schloemann M."/>
            <person name="Johnson B.D."/>
            <person name="Daniel R."/>
            <person name="Muehling M."/>
        </authorList>
    </citation>
    <scope>NUCLEOTIDE SEQUENCE [LARGE SCALE GENOMIC DNA]</scope>
    <source>
        <strain evidence="8 9">Py-F3</strain>
    </source>
</reference>
<organism evidence="8 9">
    <name type="scientific">Acidithrix ferrooxidans</name>
    <dbReference type="NCBI Taxonomy" id="1280514"/>
    <lineage>
        <taxon>Bacteria</taxon>
        <taxon>Bacillati</taxon>
        <taxon>Actinomycetota</taxon>
        <taxon>Acidimicrobiia</taxon>
        <taxon>Acidimicrobiales</taxon>
        <taxon>Acidimicrobiaceae</taxon>
        <taxon>Acidithrix</taxon>
    </lineage>
</organism>
<proteinExistence type="inferred from homology"/>
<keyword evidence="1 6" id="KW-1277">Toxin-antitoxin system</keyword>
<feature type="binding site" evidence="6">
    <location>
        <position position="5"/>
    </location>
    <ligand>
        <name>Mg(2+)</name>
        <dbReference type="ChEBI" id="CHEBI:18420"/>
    </ligand>
</feature>
<evidence type="ECO:0000313" key="8">
    <source>
        <dbReference type="EMBL" id="KJF17626.1"/>
    </source>
</evidence>
<evidence type="ECO:0000256" key="6">
    <source>
        <dbReference type="HAMAP-Rule" id="MF_00265"/>
    </source>
</evidence>
<dbReference type="GO" id="GO:0016787">
    <property type="term" value="F:hydrolase activity"/>
    <property type="evidence" value="ECO:0007669"/>
    <property type="project" value="UniProtKB-KW"/>
</dbReference>
<dbReference type="GO" id="GO:0000287">
    <property type="term" value="F:magnesium ion binding"/>
    <property type="evidence" value="ECO:0007669"/>
    <property type="project" value="UniProtKB-UniRule"/>
</dbReference>
<keyword evidence="4 6" id="KW-0378">Hydrolase</keyword>
<dbReference type="InterPro" id="IPR029060">
    <property type="entry name" value="PIN-like_dom_sf"/>
</dbReference>
<gene>
    <name evidence="6" type="primary">vapC</name>
    <name evidence="8" type="ORF">AXFE_15260</name>
</gene>
<name>A0A0D8HKN8_9ACTN</name>
<evidence type="ECO:0000256" key="5">
    <source>
        <dbReference type="ARBA" id="ARBA00022842"/>
    </source>
</evidence>
<dbReference type="STRING" id="1280514.AXFE_15260"/>
<dbReference type="PANTHER" id="PTHR42740">
    <property type="entry name" value="RIBONUCLEASE VAPC3"/>
    <property type="match status" value="1"/>
</dbReference>
<comment type="caution">
    <text evidence="8">The sequence shown here is derived from an EMBL/GenBank/DDBJ whole genome shotgun (WGS) entry which is preliminary data.</text>
</comment>
<comment type="cofactor">
    <cofactor evidence="6">
        <name>Mg(2+)</name>
        <dbReference type="ChEBI" id="CHEBI:18420"/>
    </cofactor>
</comment>
<evidence type="ECO:0000313" key="9">
    <source>
        <dbReference type="Proteomes" id="UP000032360"/>
    </source>
</evidence>
<evidence type="ECO:0000256" key="2">
    <source>
        <dbReference type="ARBA" id="ARBA00022722"/>
    </source>
</evidence>
<dbReference type="OrthoDB" id="9811788at2"/>
<keyword evidence="5 6" id="KW-0460">Magnesium</keyword>
<keyword evidence="9" id="KW-1185">Reference proteome</keyword>
<dbReference type="SUPFAM" id="SSF88723">
    <property type="entry name" value="PIN domain-like"/>
    <property type="match status" value="1"/>
</dbReference>
<dbReference type="Gene3D" id="3.40.50.1010">
    <property type="entry name" value="5'-nuclease"/>
    <property type="match status" value="1"/>
</dbReference>
<dbReference type="Pfam" id="PF01850">
    <property type="entry name" value="PIN"/>
    <property type="match status" value="1"/>
</dbReference>
<dbReference type="InterPro" id="IPR051749">
    <property type="entry name" value="PINc/VapC_TA_RNase"/>
</dbReference>
<keyword evidence="6" id="KW-0800">Toxin</keyword>